<accession>A0A5M9K209</accession>
<feature type="compositionally biased region" description="Basic and acidic residues" evidence="1">
    <location>
        <begin position="53"/>
        <end position="65"/>
    </location>
</feature>
<keyword evidence="3" id="KW-1185">Reference proteome</keyword>
<evidence type="ECO:0000313" key="3">
    <source>
        <dbReference type="Proteomes" id="UP000322873"/>
    </source>
</evidence>
<gene>
    <name evidence="2" type="ORF">EYC84_005681</name>
</gene>
<dbReference type="OrthoDB" id="3550540at2759"/>
<evidence type="ECO:0000313" key="2">
    <source>
        <dbReference type="EMBL" id="KAA8574166.1"/>
    </source>
</evidence>
<organism evidence="2 3">
    <name type="scientific">Monilinia fructicola</name>
    <name type="common">Brown rot fungus</name>
    <name type="synonym">Ciboria fructicola</name>
    <dbReference type="NCBI Taxonomy" id="38448"/>
    <lineage>
        <taxon>Eukaryota</taxon>
        <taxon>Fungi</taxon>
        <taxon>Dikarya</taxon>
        <taxon>Ascomycota</taxon>
        <taxon>Pezizomycotina</taxon>
        <taxon>Leotiomycetes</taxon>
        <taxon>Helotiales</taxon>
        <taxon>Sclerotiniaceae</taxon>
        <taxon>Monilinia</taxon>
    </lineage>
</organism>
<sequence length="235" mass="27260">MARHPKGQGQHSKSRQRTKKKSRSTRRTSHGYSTDSSNMDDFQYDNNQYAAVSHEHSSATDRDVPSHSAQDQRTYDSEMILWHESRPVFQEQLVEEAELFENGAIVVEPECIEVDNQSTVLNWGSAEDEDTVDVRWQSFESEVDRPLSADDFYSPPITFGQTGSHFPEFTYPNANFVTDDQSTYSYQATTPYDQSTSTLEDLPGTTQFQYREWEYESRDSIMTVTERMERYNHDL</sequence>
<name>A0A5M9K209_MONFR</name>
<dbReference type="AlphaFoldDB" id="A0A5M9K209"/>
<dbReference type="VEuPathDB" id="FungiDB:MFRU_001g00530"/>
<protein>
    <submittedName>
        <fullName evidence="2">Uncharacterized protein</fullName>
    </submittedName>
</protein>
<dbReference type="Proteomes" id="UP000322873">
    <property type="component" value="Unassembled WGS sequence"/>
</dbReference>
<feature type="compositionally biased region" description="Basic residues" evidence="1">
    <location>
        <begin position="1"/>
        <end position="29"/>
    </location>
</feature>
<feature type="region of interest" description="Disordered" evidence="1">
    <location>
        <begin position="1"/>
        <end position="72"/>
    </location>
</feature>
<dbReference type="EMBL" id="VICG01000003">
    <property type="protein sequence ID" value="KAA8574166.1"/>
    <property type="molecule type" value="Genomic_DNA"/>
</dbReference>
<comment type="caution">
    <text evidence="2">The sequence shown here is derived from an EMBL/GenBank/DDBJ whole genome shotgun (WGS) entry which is preliminary data.</text>
</comment>
<proteinExistence type="predicted"/>
<reference evidence="2 3" key="1">
    <citation type="submission" date="2019-06" db="EMBL/GenBank/DDBJ databases">
        <title>Genome Sequence of the Brown Rot Fungal Pathogen Monilinia fructicola.</title>
        <authorList>
            <person name="De Miccolis Angelini R.M."/>
            <person name="Landi L."/>
            <person name="Abate D."/>
            <person name="Pollastro S."/>
            <person name="Romanazzi G."/>
            <person name="Faretra F."/>
        </authorList>
    </citation>
    <scope>NUCLEOTIDE SEQUENCE [LARGE SCALE GENOMIC DNA]</scope>
    <source>
        <strain evidence="2 3">Mfrc123</strain>
    </source>
</reference>
<evidence type="ECO:0000256" key="1">
    <source>
        <dbReference type="SAM" id="MobiDB-lite"/>
    </source>
</evidence>
<feature type="compositionally biased region" description="Polar residues" evidence="1">
    <location>
        <begin position="30"/>
        <end position="50"/>
    </location>
</feature>